<dbReference type="STRING" id="1890364.A0A2P6NFK0"/>
<organism evidence="2 3">
    <name type="scientific">Planoprotostelium fungivorum</name>
    <dbReference type="NCBI Taxonomy" id="1890364"/>
    <lineage>
        <taxon>Eukaryota</taxon>
        <taxon>Amoebozoa</taxon>
        <taxon>Evosea</taxon>
        <taxon>Variosea</taxon>
        <taxon>Cavosteliida</taxon>
        <taxon>Cavosteliaceae</taxon>
        <taxon>Planoprotostelium</taxon>
    </lineage>
</organism>
<name>A0A2P6NFK0_9EUKA</name>
<evidence type="ECO:0000313" key="3">
    <source>
        <dbReference type="Proteomes" id="UP000241769"/>
    </source>
</evidence>
<dbReference type="EMBL" id="MDYQ01000096">
    <property type="protein sequence ID" value="PRP82743.1"/>
    <property type="molecule type" value="Genomic_DNA"/>
</dbReference>
<dbReference type="PANTHER" id="PTHR13503:SF3">
    <property type="entry name" value="NEGATIVE ELONGATION FACTOR B"/>
    <property type="match status" value="1"/>
</dbReference>
<comment type="caution">
    <text evidence="2">The sequence shown here is derived from an EMBL/GenBank/DDBJ whole genome shotgun (WGS) entry which is preliminary data.</text>
</comment>
<gene>
    <name evidence="2" type="ORF">PROFUN_09828</name>
</gene>
<feature type="region of interest" description="Disordered" evidence="1">
    <location>
        <begin position="538"/>
        <end position="594"/>
    </location>
</feature>
<dbReference type="Proteomes" id="UP000241769">
    <property type="component" value="Unassembled WGS sequence"/>
</dbReference>
<evidence type="ECO:0000256" key="1">
    <source>
        <dbReference type="SAM" id="MobiDB-lite"/>
    </source>
</evidence>
<dbReference type="GO" id="GO:0032021">
    <property type="term" value="C:NELF complex"/>
    <property type="evidence" value="ECO:0007669"/>
    <property type="project" value="TreeGrafter"/>
</dbReference>
<reference evidence="2 3" key="1">
    <citation type="journal article" date="2018" name="Genome Biol. Evol.">
        <title>Multiple Roots of Fruiting Body Formation in Amoebozoa.</title>
        <authorList>
            <person name="Hillmann F."/>
            <person name="Forbes G."/>
            <person name="Novohradska S."/>
            <person name="Ferling I."/>
            <person name="Riege K."/>
            <person name="Groth M."/>
            <person name="Westermann M."/>
            <person name="Marz M."/>
            <person name="Spaller T."/>
            <person name="Winckler T."/>
            <person name="Schaap P."/>
            <person name="Glockner G."/>
        </authorList>
    </citation>
    <scope>NUCLEOTIDE SEQUENCE [LARGE SCALE GENOMIC DNA]</scope>
    <source>
        <strain evidence="2 3">Jena</strain>
    </source>
</reference>
<protein>
    <submittedName>
        <fullName evidence="2">Uncharacterized protein</fullName>
    </submittedName>
</protein>
<feature type="compositionally biased region" description="Low complexity" evidence="1">
    <location>
        <begin position="555"/>
        <end position="564"/>
    </location>
</feature>
<dbReference type="AlphaFoldDB" id="A0A2P6NFK0"/>
<feature type="region of interest" description="Disordered" evidence="1">
    <location>
        <begin position="349"/>
        <end position="369"/>
    </location>
</feature>
<dbReference type="OrthoDB" id="18449at2759"/>
<proteinExistence type="predicted"/>
<keyword evidence="3" id="KW-1185">Reference proteome</keyword>
<dbReference type="PANTHER" id="PTHR13503">
    <property type="entry name" value="NEGATIVE ELONGATION FACTOR COMPLEX MEMBER B"/>
    <property type="match status" value="1"/>
</dbReference>
<dbReference type="GO" id="GO:0034244">
    <property type="term" value="P:negative regulation of transcription elongation by RNA polymerase II"/>
    <property type="evidence" value="ECO:0007669"/>
    <property type="project" value="TreeGrafter"/>
</dbReference>
<dbReference type="InParanoid" id="A0A2P6NFK0"/>
<dbReference type="InterPro" id="IPR010405">
    <property type="entry name" value="COBRA1"/>
</dbReference>
<feature type="compositionally biased region" description="Basic and acidic residues" evidence="1">
    <location>
        <begin position="351"/>
        <end position="369"/>
    </location>
</feature>
<evidence type="ECO:0000313" key="2">
    <source>
        <dbReference type="EMBL" id="PRP82743.1"/>
    </source>
</evidence>
<dbReference type="Pfam" id="PF06209">
    <property type="entry name" value="COBRA1"/>
    <property type="match status" value="1"/>
</dbReference>
<sequence>MSQGIDVGESKSNQRTSQPAIGELGGQILQEALSVSSNPWDTIKQFQEDNELKHEEDDLLSLLEKTFQYISFQELSDIPIHILTLLPHIPDQYLQILSNQPSLSQRCPLDLKRQIWQVNEGLFREWAVPIIEEYVTYYNQAIQNTHSDHSRLIVKREDNPSLNQLLDGIGHSLQLYNWCCHYVRNLFVNTSRYAFCSLRSDLCMAMHDANRIQVIENDGSYRFIWLLNACINGSSLDLRKIQELKSFFDTVHYNDHVIGDVAMVAASPASVRLTCKIVYDILYENAKRGVNEVREDDESLLYATHLMSIAGRAMDILKEGRYVIPTPETETMSTFYPYLQSILLQDIQSTTDHRDDPTPRSPTREEKVRENSIQGWTVHLQSANHFIPKKMLLYYIYVKTSKRDTHVMTPLTNLMMSCLNVSEVVGPEREFVITLINENITAKNGTLRHMVIDVFLMQYREESFFVQQQMVRFLCESNLRIPTLVHYIHKTIPRNCNDARLCQLYTNITNRYRSRITEANAPFLFNFIQGKPVDFSRSLPSASSPPPADRHETPSSHAMSSSWSPPQPMSPEERVQLPSGVPYGFPTDLGNDDE</sequence>
<accession>A0A2P6NFK0</accession>